<dbReference type="OMA" id="AHAQYMV"/>
<comment type="subcellular location">
    <subcellularLocation>
        <location evidence="3">Peroxisome</location>
    </subcellularLocation>
</comment>
<evidence type="ECO:0000256" key="3">
    <source>
        <dbReference type="ARBA" id="ARBA00004275"/>
    </source>
</evidence>
<evidence type="ECO:0000256" key="11">
    <source>
        <dbReference type="ARBA" id="ARBA00023140"/>
    </source>
</evidence>
<dbReference type="AlphaFoldDB" id="A0A2W1HTF2"/>
<dbReference type="SUPFAM" id="SSF56645">
    <property type="entry name" value="Acyl-CoA dehydrogenase NM domain-like"/>
    <property type="match status" value="1"/>
</dbReference>
<dbReference type="InterPro" id="IPR029320">
    <property type="entry name" value="Acyl-CoA_ox_N"/>
</dbReference>
<dbReference type="FunFam" id="1.20.140.10:FF:000015">
    <property type="entry name" value="Acyl-coenzyme A oxidase"/>
    <property type="match status" value="1"/>
</dbReference>
<keyword evidence="7 12" id="KW-0274">FAD</keyword>
<feature type="domain" description="Acyl-CoA oxidase C-alpha1" evidence="19">
    <location>
        <begin position="289"/>
        <end position="471"/>
    </location>
</feature>
<evidence type="ECO:0000256" key="10">
    <source>
        <dbReference type="ARBA" id="ARBA00023098"/>
    </source>
</evidence>
<feature type="domain" description="Acyl-coenzyme A oxidase N-terminal" evidence="18">
    <location>
        <begin position="33"/>
        <end position="146"/>
    </location>
</feature>
<dbReference type="GO" id="GO:0033540">
    <property type="term" value="P:fatty acid beta-oxidation using acyl-CoA oxidase"/>
    <property type="evidence" value="ECO:0007669"/>
    <property type="project" value="TreeGrafter"/>
</dbReference>
<dbReference type="Gene3D" id="1.10.540.10">
    <property type="entry name" value="Acyl-CoA dehydrogenase/oxidase, N-terminal domain"/>
    <property type="match status" value="1"/>
</dbReference>
<feature type="active site" description="Proton acceptor" evidence="13">
    <location>
        <position position="456"/>
    </location>
</feature>
<dbReference type="Pfam" id="PF22924">
    <property type="entry name" value="ACOX_C_alpha1"/>
    <property type="match status" value="1"/>
</dbReference>
<keyword evidence="21" id="KW-1185">Reference proteome</keyword>
<protein>
    <recommendedName>
        <fullName evidence="12">Acyl-coenzyme A oxidase</fullName>
    </recommendedName>
</protein>
<evidence type="ECO:0000256" key="4">
    <source>
        <dbReference type="ARBA" id="ARBA00004846"/>
    </source>
</evidence>
<dbReference type="InterPro" id="IPR036250">
    <property type="entry name" value="AcylCo_DH-like_C"/>
</dbReference>
<sequence length="694" mass="78187">MKPTPDWVKQLKPSGVQGHELLKAERKNSNVPVQELEVLLHTQDAIDRREKILKILKAEKVFDKSQNYFMGRIDKFERALAREKRLRNLKKQHNWTTEEFRTAADLVGEPGPYGLHDTMFKVTLEGQATPEQQEKWLTKANEYKIIGCYAQTELGHGSNVRGLETTATWNKEDKTFTIHSPHLTASKWWIGSLGRTANHAVVMAQLIIDGKSYGPTPFCVQIRDLKTHEPLENIHIGDIGPKFGYNTMDNGFLLFNQVKVPHISMLARYTFVDPNTNKYGRRGAPSLVYGTLTWVRSTIVMQAGSVLARGVTIATRYCAVRRQFQDRDAPAGEAETPVLNYTMVQIRLLPLLAATFALHFTGKSMMDMYQENQKKIAQGTASNAPSKRGAGPEEVQSGSDMLADLHASSCALKSLSSSIAAEGLEVCRRACGGHGYSNFSGIGPWYSDYLPTTTWEGDNYMLTQQVARYMLKSARSVLQGQKPTNDTTQILSDFHARRNIGCAFDVIGSDDDLVSAFAWRVAFLTFEASKHRDEQKKPWNDLLVDFYRLSKAQAQYMVVKTNLSALRTIEKEGKVDKNILDVLMKLFRLFAMHTLEQEGAEFYASGACSKNQISLARTNTVMNLLKEIRPHAVRLVDAWGFDDWVLDSSLGRADGKVYEDLFHRASELNPLNDITVDPYPDSDVLFKRIEKSKL</sequence>
<dbReference type="Gene3D" id="2.40.110.10">
    <property type="entry name" value="Butyryl-CoA Dehydrogenase, subunit A, domain 2"/>
    <property type="match status" value="1"/>
</dbReference>
<feature type="binding site" evidence="14">
    <location>
        <position position="152"/>
    </location>
    <ligand>
        <name>FAD</name>
        <dbReference type="ChEBI" id="CHEBI:57692"/>
    </ligand>
</feature>
<evidence type="ECO:0000256" key="2">
    <source>
        <dbReference type="ARBA" id="ARBA00001974"/>
    </source>
</evidence>
<dbReference type="OrthoDB" id="538336at2759"/>
<comment type="cofactor">
    <cofactor evidence="2">
        <name>FAD</name>
        <dbReference type="ChEBI" id="CHEBI:57692"/>
    </cofactor>
</comment>
<dbReference type="SUPFAM" id="SSF47203">
    <property type="entry name" value="Acyl-CoA dehydrogenase C-terminal domain-like"/>
    <property type="match status" value="2"/>
</dbReference>
<evidence type="ECO:0000259" key="17">
    <source>
        <dbReference type="Pfam" id="PF02770"/>
    </source>
</evidence>
<proteinExistence type="inferred from homology"/>
<dbReference type="EMBL" id="NRDI02000016">
    <property type="protein sequence ID" value="KAI1510657.1"/>
    <property type="molecule type" value="Genomic_DNA"/>
</dbReference>
<evidence type="ECO:0000259" key="19">
    <source>
        <dbReference type="Pfam" id="PF22924"/>
    </source>
</evidence>
<comment type="pathway">
    <text evidence="4">Lipid metabolism; peroxisomal fatty acid beta-oxidation.</text>
</comment>
<evidence type="ECO:0000256" key="13">
    <source>
        <dbReference type="PIRSR" id="PIRSR000168-1"/>
    </source>
</evidence>
<keyword evidence="8" id="KW-0276">Fatty acid metabolism</keyword>
<evidence type="ECO:0000256" key="6">
    <source>
        <dbReference type="ARBA" id="ARBA00022630"/>
    </source>
</evidence>
<evidence type="ECO:0000313" key="20">
    <source>
        <dbReference type="EMBL" id="KAI1510657.1"/>
    </source>
</evidence>
<dbReference type="FunFam" id="2.40.110.10:FF:000003">
    <property type="entry name" value="Acyl-coenzyme A oxidase"/>
    <property type="match status" value="1"/>
</dbReference>
<dbReference type="Gene3D" id="1.20.140.10">
    <property type="entry name" value="Butyryl-CoA Dehydrogenase, subunit A, domain 3"/>
    <property type="match status" value="2"/>
</dbReference>
<comment type="caution">
    <text evidence="20">The sequence shown here is derived from an EMBL/GenBank/DDBJ whole genome shotgun (WGS) entry which is preliminary data.</text>
</comment>
<dbReference type="InterPro" id="IPR009100">
    <property type="entry name" value="AcylCoA_DH/oxidase_NM_dom_sf"/>
</dbReference>
<dbReference type="Proteomes" id="UP000249757">
    <property type="component" value="Unassembled WGS sequence"/>
</dbReference>
<evidence type="ECO:0000256" key="12">
    <source>
        <dbReference type="PIRNR" id="PIRNR000168"/>
    </source>
</evidence>
<dbReference type="GO" id="GO:0055088">
    <property type="term" value="P:lipid homeostasis"/>
    <property type="evidence" value="ECO:0007669"/>
    <property type="project" value="TreeGrafter"/>
</dbReference>
<dbReference type="InterPro" id="IPR012258">
    <property type="entry name" value="Acyl-CoA_oxidase"/>
</dbReference>
<dbReference type="Pfam" id="PF01756">
    <property type="entry name" value="ACOX"/>
    <property type="match status" value="1"/>
</dbReference>
<dbReference type="FunFam" id="1.10.540.10:FF:000006">
    <property type="entry name" value="Acyl-coenzyme A oxidase"/>
    <property type="match status" value="1"/>
</dbReference>
<evidence type="ECO:0000259" key="18">
    <source>
        <dbReference type="Pfam" id="PF14749"/>
    </source>
</evidence>
<dbReference type="GO" id="GO:0005504">
    <property type="term" value="F:fatty acid binding"/>
    <property type="evidence" value="ECO:0007669"/>
    <property type="project" value="TreeGrafter"/>
</dbReference>
<dbReference type="PIRSF" id="PIRSF000168">
    <property type="entry name" value="Acyl-CoA_oxidase"/>
    <property type="match status" value="1"/>
</dbReference>
<dbReference type="InterPro" id="IPR037069">
    <property type="entry name" value="AcylCoA_DH/ox_N_sf"/>
</dbReference>
<dbReference type="GO" id="GO:0003997">
    <property type="term" value="F:acyl-CoA oxidase activity"/>
    <property type="evidence" value="ECO:0007669"/>
    <property type="project" value="UniProtKB-EC"/>
</dbReference>
<evidence type="ECO:0000313" key="21">
    <source>
        <dbReference type="Proteomes" id="UP000249757"/>
    </source>
</evidence>
<dbReference type="PANTHER" id="PTHR10909">
    <property type="entry name" value="ELECTRON TRANSPORT OXIDOREDUCTASE"/>
    <property type="match status" value="1"/>
</dbReference>
<dbReference type="GO" id="GO:0071949">
    <property type="term" value="F:FAD binding"/>
    <property type="evidence" value="ECO:0007669"/>
    <property type="project" value="InterPro"/>
</dbReference>
<organism evidence="20 21">
    <name type="scientific">Pyrenophora tritici-repentis</name>
    <dbReference type="NCBI Taxonomy" id="45151"/>
    <lineage>
        <taxon>Eukaryota</taxon>
        <taxon>Fungi</taxon>
        <taxon>Dikarya</taxon>
        <taxon>Ascomycota</taxon>
        <taxon>Pezizomycotina</taxon>
        <taxon>Dothideomycetes</taxon>
        <taxon>Pleosporomycetidae</taxon>
        <taxon>Pleosporales</taxon>
        <taxon>Pleosporineae</taxon>
        <taxon>Pleosporaceae</taxon>
        <taxon>Pyrenophora</taxon>
    </lineage>
</organism>
<dbReference type="FunFam" id="1.20.140.10:FF:000013">
    <property type="entry name" value="Acyl-coenzyme A oxidase"/>
    <property type="match status" value="1"/>
</dbReference>
<dbReference type="InterPro" id="IPR002655">
    <property type="entry name" value="Acyl-CoA_oxidase_C"/>
</dbReference>
<keyword evidence="9" id="KW-0560">Oxidoreductase</keyword>
<dbReference type="GO" id="GO:0005777">
    <property type="term" value="C:peroxisome"/>
    <property type="evidence" value="ECO:0007669"/>
    <property type="project" value="UniProtKB-SubCell"/>
</dbReference>
<dbReference type="InterPro" id="IPR006091">
    <property type="entry name" value="Acyl-CoA_Oxase/DH_mid-dom"/>
</dbReference>
<dbReference type="Pfam" id="PF14749">
    <property type="entry name" value="Acyl-CoA_ox_N"/>
    <property type="match status" value="1"/>
</dbReference>
<evidence type="ECO:0000259" key="16">
    <source>
        <dbReference type="Pfam" id="PF01756"/>
    </source>
</evidence>
<keyword evidence="6 12" id="KW-0285">Flavoprotein</keyword>
<dbReference type="PANTHER" id="PTHR10909:SF250">
    <property type="entry name" value="PEROXISOMAL ACYL-COENZYME A OXIDASE 1"/>
    <property type="match status" value="1"/>
</dbReference>
<keyword evidence="10" id="KW-0443">Lipid metabolism</keyword>
<comment type="catalytic activity">
    <reaction evidence="1">
        <text>a 2,3-saturated acyl-CoA + O2 = a (2E)-enoyl-CoA + H2O2</text>
        <dbReference type="Rhea" id="RHEA:38959"/>
        <dbReference type="ChEBI" id="CHEBI:15379"/>
        <dbReference type="ChEBI" id="CHEBI:16240"/>
        <dbReference type="ChEBI" id="CHEBI:58856"/>
        <dbReference type="ChEBI" id="CHEBI:65111"/>
        <dbReference type="EC" id="1.3.3.6"/>
    </reaction>
</comment>
<dbReference type="Pfam" id="PF02770">
    <property type="entry name" value="Acyl-CoA_dh_M"/>
    <property type="match status" value="1"/>
</dbReference>
<dbReference type="InterPro" id="IPR046373">
    <property type="entry name" value="Acyl-CoA_Oxase/DH_mid-dom_sf"/>
</dbReference>
<feature type="binding site" evidence="14">
    <location>
        <position position="191"/>
    </location>
    <ligand>
        <name>FAD</name>
        <dbReference type="ChEBI" id="CHEBI:57692"/>
    </ligand>
</feature>
<evidence type="ECO:0000256" key="15">
    <source>
        <dbReference type="SAM" id="MobiDB-lite"/>
    </source>
</evidence>
<name>A0A2W1HTF2_9PLEO</name>
<comment type="similarity">
    <text evidence="5 12">Belongs to the acyl-CoA oxidase family.</text>
</comment>
<feature type="domain" description="Acyl-CoA oxidase/dehydrogenase middle" evidence="17">
    <location>
        <begin position="148"/>
        <end position="258"/>
    </location>
</feature>
<accession>A0A2W1HTF2</accession>
<evidence type="ECO:0000256" key="7">
    <source>
        <dbReference type="ARBA" id="ARBA00022827"/>
    </source>
</evidence>
<feature type="domain" description="Acyl-CoA oxidase C-terminal" evidence="16">
    <location>
        <begin position="511"/>
        <end position="677"/>
    </location>
</feature>
<evidence type="ECO:0000256" key="1">
    <source>
        <dbReference type="ARBA" id="ARBA00001201"/>
    </source>
</evidence>
<gene>
    <name evidence="20" type="ORF">Ptr86124_010462</name>
</gene>
<reference evidence="21" key="1">
    <citation type="journal article" date="2022" name="Microb. Genom.">
        <title>A global pangenome for the wheat fungal pathogen Pyrenophora tritici-repentis and prediction of effector protein structural homology.</title>
        <authorList>
            <person name="Moolhuijzen P.M."/>
            <person name="See P.T."/>
            <person name="Shi G."/>
            <person name="Powell H.R."/>
            <person name="Cockram J."/>
            <person name="Jorgensen L.N."/>
            <person name="Benslimane H."/>
            <person name="Strelkov S.E."/>
            <person name="Turner J."/>
            <person name="Liu Z."/>
            <person name="Moffat C.S."/>
        </authorList>
    </citation>
    <scope>NUCLEOTIDE SEQUENCE [LARGE SCALE GENOMIC DNA]</scope>
</reference>
<evidence type="ECO:0000256" key="5">
    <source>
        <dbReference type="ARBA" id="ARBA00006288"/>
    </source>
</evidence>
<keyword evidence="11" id="KW-0576">Peroxisome</keyword>
<evidence type="ECO:0000256" key="9">
    <source>
        <dbReference type="ARBA" id="ARBA00023002"/>
    </source>
</evidence>
<evidence type="ECO:0000256" key="14">
    <source>
        <dbReference type="PIRSR" id="PIRSR000168-2"/>
    </source>
</evidence>
<evidence type="ECO:0000256" key="8">
    <source>
        <dbReference type="ARBA" id="ARBA00022832"/>
    </source>
</evidence>
<feature type="region of interest" description="Disordered" evidence="15">
    <location>
        <begin position="377"/>
        <end position="397"/>
    </location>
</feature>
<dbReference type="InterPro" id="IPR055060">
    <property type="entry name" value="ACOX_C_alpha1"/>
</dbReference>